<evidence type="ECO:0000259" key="2">
    <source>
        <dbReference type="Pfam" id="PF11786"/>
    </source>
</evidence>
<feature type="compositionally biased region" description="Acidic residues" evidence="1">
    <location>
        <begin position="597"/>
        <end position="606"/>
    </location>
</feature>
<dbReference type="Pfam" id="PF11786">
    <property type="entry name" value="Aft1_HRA"/>
    <property type="match status" value="1"/>
</dbReference>
<evidence type="ECO:0000313" key="3">
    <source>
        <dbReference type="EMBL" id="CAE6472714.1"/>
    </source>
</evidence>
<dbReference type="AlphaFoldDB" id="A0A8H3GTW6"/>
<feature type="compositionally biased region" description="Basic residues" evidence="1">
    <location>
        <begin position="563"/>
        <end position="581"/>
    </location>
</feature>
<feature type="compositionally biased region" description="Polar residues" evidence="1">
    <location>
        <begin position="725"/>
        <end position="744"/>
    </location>
</feature>
<feature type="compositionally biased region" description="Low complexity" evidence="1">
    <location>
        <begin position="708"/>
        <end position="724"/>
    </location>
</feature>
<feature type="domain" description="Transcription factor Aft1 HRA" evidence="2">
    <location>
        <begin position="859"/>
        <end position="932"/>
    </location>
</feature>
<feature type="region of interest" description="Disordered" evidence="1">
    <location>
        <begin position="873"/>
        <end position="904"/>
    </location>
</feature>
<protein>
    <recommendedName>
        <fullName evidence="2">Transcription factor Aft1 HRA domain-containing protein</fullName>
    </recommendedName>
</protein>
<feature type="region of interest" description="Disordered" evidence="1">
    <location>
        <begin position="589"/>
        <end position="656"/>
    </location>
</feature>
<comment type="caution">
    <text evidence="3">The sequence shown here is derived from an EMBL/GenBank/DDBJ whole genome shotgun (WGS) entry which is preliminary data.</text>
</comment>
<feature type="region of interest" description="Disordered" evidence="1">
    <location>
        <begin position="960"/>
        <end position="980"/>
    </location>
</feature>
<feature type="region of interest" description="Disordered" evidence="1">
    <location>
        <begin position="671"/>
        <end position="748"/>
    </location>
</feature>
<feature type="compositionally biased region" description="Basic and acidic residues" evidence="1">
    <location>
        <begin position="992"/>
        <end position="1009"/>
    </location>
</feature>
<evidence type="ECO:0000313" key="4">
    <source>
        <dbReference type="Proteomes" id="UP000663841"/>
    </source>
</evidence>
<organism evidence="3 4">
    <name type="scientific">Rhizoctonia solani</name>
    <dbReference type="NCBI Taxonomy" id="456999"/>
    <lineage>
        <taxon>Eukaryota</taxon>
        <taxon>Fungi</taxon>
        <taxon>Dikarya</taxon>
        <taxon>Basidiomycota</taxon>
        <taxon>Agaricomycotina</taxon>
        <taxon>Agaricomycetes</taxon>
        <taxon>Cantharellales</taxon>
        <taxon>Ceratobasidiaceae</taxon>
        <taxon>Rhizoctonia</taxon>
    </lineage>
</organism>
<dbReference type="EMBL" id="CAJMWW010000503">
    <property type="protein sequence ID" value="CAE6472714.1"/>
    <property type="molecule type" value="Genomic_DNA"/>
</dbReference>
<evidence type="ECO:0000256" key="1">
    <source>
        <dbReference type="SAM" id="MobiDB-lite"/>
    </source>
</evidence>
<proteinExistence type="predicted"/>
<dbReference type="InterPro" id="IPR021755">
    <property type="entry name" value="TF_Aft1_HRA"/>
</dbReference>
<accession>A0A8H3GTW6</accession>
<feature type="region of interest" description="Disordered" evidence="1">
    <location>
        <begin position="562"/>
        <end position="581"/>
    </location>
</feature>
<name>A0A8H3GTW6_9AGAM</name>
<sequence length="1016" mass="112610">MPPWFWLGSSASSGNPSLAWSLGNGGKGRTLIKFPLPLDDGWYKEQPCTTFRSFQHRKERSGFKHEFIVLQLLDGSVCRIERMGDPDARFDALSPRGSVAHDMAQCFRPDELDQACLGSSDIVAEVELPCDFDLMDVLKICRAIHEGEKTRNYTLQVFNCYFFSLAIQVCLTRLVAHWEDQALFEKWLSDINTGILALPATFQPLSNPSLRHGSILFRAYHALFPHNFESTQNSPLVEEIKLRLSLWINEHPEAILQEIIYRINNLLWHSTIDSGLYQFVEEKAKEAVLTVVLERMLPISNDDSDTNETPSLAMEKLKGEALLLLAQLLAIAGASADKIPKLNKILLKSKVHYLESHPARKPGKLGFKKSPTVQATRDFTADWYQWTIYYLSHVGLWLLHTALDIWGVTLFAIRNNSITCTMIDEKLERVAYEMEQMTRSGYTDLERLVDELRALSKSQVAVWGKNPWANLCNCITKFVLTNILKENETHKPVIWFCLKGKRKCRVLQSISAFQVHIQNRIEIQAKEVEGVWLGSSENIQTELVDTLSQVWKLIREDATLVKRERKGTKPQHHRGKKTNIRAWVRKIQRNRKLQEGEGNDESESESSSDGTRSTVSESPRDSDARLTLTQKDDTHEGPTLESWNDLENPRRREGADEAATSAYVNVVEQAGKLQAGRDNDENEESVQPEFDMSKNYPGDDVEEKDTNEQLSEESTLQSSSEPTEGNTSDQPDTGVPTITLNSPSEDLAGSSAITHISDERVLNPEYRPPPHSPPTYEDPMEYKTNNLGNEPPDLGNAPAVSGTPIFDPAAQHDGLPSVNAPVVSFESTPKPVLPPLVSLSSPGGPNAFGHWGLGSGGLPGSLRSGPLSPALLNGPKDPSGRVSGTGVGGWDPSHPAFRTGLTPDVGRTGLTPLVGGPVSFPPPSPNTAAFLAMVTNHTSGVSGGMTVGGALTGDMIIDSLPPPLQDGDQKQSRNRVGDATARVKAMVEKFEKEKKEAERREAERKEKRGFFAKLLG</sequence>
<reference evidence="3" key="1">
    <citation type="submission" date="2021-01" db="EMBL/GenBank/DDBJ databases">
        <authorList>
            <person name="Kaushik A."/>
        </authorList>
    </citation>
    <scope>NUCLEOTIDE SEQUENCE</scope>
    <source>
        <strain evidence="3">AG3-T5</strain>
    </source>
</reference>
<gene>
    <name evidence="3" type="ORF">RDB_LOCUS181874</name>
</gene>
<feature type="compositionally biased region" description="Low complexity" evidence="1">
    <location>
        <begin position="607"/>
        <end position="617"/>
    </location>
</feature>
<feature type="compositionally biased region" description="Basic and acidic residues" evidence="1">
    <location>
        <begin position="618"/>
        <end position="638"/>
    </location>
</feature>
<dbReference type="Proteomes" id="UP000663841">
    <property type="component" value="Unassembled WGS sequence"/>
</dbReference>
<feature type="region of interest" description="Disordered" evidence="1">
    <location>
        <begin position="992"/>
        <end position="1016"/>
    </location>
</feature>